<evidence type="ECO:0000313" key="2">
    <source>
        <dbReference type="Proteomes" id="UP000234512"/>
    </source>
</evidence>
<name>A0AB36X7C6_LACPA</name>
<evidence type="ECO:0000313" key="1">
    <source>
        <dbReference type="EMBL" id="PLC44949.1"/>
    </source>
</evidence>
<dbReference type="AlphaFoldDB" id="A0AB36X7C6"/>
<organism evidence="1 2">
    <name type="scientific">Lacticaseibacillus paracasei</name>
    <name type="common">Lactobacillus paracasei</name>
    <dbReference type="NCBI Taxonomy" id="1597"/>
    <lineage>
        <taxon>Bacteria</taxon>
        <taxon>Bacillati</taxon>
        <taxon>Bacillota</taxon>
        <taxon>Bacilli</taxon>
        <taxon>Lactobacillales</taxon>
        <taxon>Lactobacillaceae</taxon>
        <taxon>Lacticaseibacillus</taxon>
    </lineage>
</organism>
<gene>
    <name evidence="1" type="ORF">C0Q90_15365</name>
</gene>
<dbReference type="Proteomes" id="UP000234512">
    <property type="component" value="Unassembled WGS sequence"/>
</dbReference>
<feature type="non-terminal residue" evidence="1">
    <location>
        <position position="1"/>
    </location>
</feature>
<accession>A0AB36X7C6</accession>
<sequence>RSASFQSIRTASATLSGVEIVHAIHKRT</sequence>
<protein>
    <submittedName>
        <fullName evidence="1">IS6 family transposase</fullName>
    </submittedName>
</protein>
<reference evidence="1 2" key="1">
    <citation type="journal article" date="2018" name="Genome Announc.">
        <title>Draft Genome Sequence of Lactobacillus paracasei DUP 13076, Which Exhibits Potent Antipathogenic Effects against Salmonella enterica Serovars Enteritidis, Typhimurium, and Heidelberg.</title>
        <authorList>
            <person name="Muyyarikkandy M.S."/>
            <person name="Alqahtani F.H."/>
            <person name="Mandoiu I."/>
            <person name="Amalaradjou M.A."/>
        </authorList>
    </citation>
    <scope>NUCLEOTIDE SEQUENCE [LARGE SCALE GENOMIC DNA]</scope>
    <source>
        <strain evidence="1 2">DUP 13076</strain>
    </source>
</reference>
<dbReference type="EMBL" id="PKQJ01000036">
    <property type="protein sequence ID" value="PLC44949.1"/>
    <property type="molecule type" value="Genomic_DNA"/>
</dbReference>
<comment type="caution">
    <text evidence="1">The sequence shown here is derived from an EMBL/GenBank/DDBJ whole genome shotgun (WGS) entry which is preliminary data.</text>
</comment>
<proteinExistence type="predicted"/>